<sequence length="154" mass="15969">MDHTIPIVPQDDPSETIMAALAHGMTGHPEKAGPLFEPFITDGPASAMGLCAALAEMSAMTPRKTLPVGGAFGLLVLDATTGMPGDIGVLPPGIRFAAQFSTAWANGERDTAYALFNVLVRPGDEQAAEALADGVRALFDMAVVSLNEMTGRTS</sequence>
<keyword evidence="2" id="KW-1185">Reference proteome</keyword>
<evidence type="ECO:0000313" key="1">
    <source>
        <dbReference type="EMBL" id="WSC00100.1"/>
    </source>
</evidence>
<gene>
    <name evidence="1" type="ORF">OG835_25950</name>
</gene>
<evidence type="ECO:0000313" key="2">
    <source>
        <dbReference type="Proteomes" id="UP001348369"/>
    </source>
</evidence>
<proteinExistence type="predicted"/>
<reference evidence="1" key="1">
    <citation type="submission" date="2022-10" db="EMBL/GenBank/DDBJ databases">
        <title>The complete genomes of actinobacterial strains from the NBC collection.</title>
        <authorList>
            <person name="Joergensen T.S."/>
            <person name="Alvarez Arevalo M."/>
            <person name="Sterndorff E.B."/>
            <person name="Faurdal D."/>
            <person name="Vuksanovic O."/>
            <person name="Mourched A.-S."/>
            <person name="Charusanti P."/>
            <person name="Shaw S."/>
            <person name="Blin K."/>
            <person name="Weber T."/>
        </authorList>
    </citation>
    <scope>NUCLEOTIDE SEQUENCE</scope>
    <source>
        <strain evidence="1">NBC 01771</strain>
    </source>
</reference>
<accession>A0ACD4ZPI2</accession>
<protein>
    <submittedName>
        <fullName evidence="1">Uncharacterized protein</fullName>
    </submittedName>
</protein>
<name>A0ACD4ZPI2_9ACTN</name>
<organism evidence="1 2">
    <name type="scientific">Streptomyces scopuliridis</name>
    <dbReference type="NCBI Taxonomy" id="452529"/>
    <lineage>
        <taxon>Bacteria</taxon>
        <taxon>Bacillati</taxon>
        <taxon>Actinomycetota</taxon>
        <taxon>Actinomycetes</taxon>
        <taxon>Kitasatosporales</taxon>
        <taxon>Streptomycetaceae</taxon>
        <taxon>Streptomyces</taxon>
    </lineage>
</organism>
<dbReference type="EMBL" id="CP109109">
    <property type="protein sequence ID" value="WSC00100.1"/>
    <property type="molecule type" value="Genomic_DNA"/>
</dbReference>
<dbReference type="Proteomes" id="UP001348369">
    <property type="component" value="Chromosome"/>
</dbReference>